<name>A0A9E8CM50_9HYPH</name>
<evidence type="ECO:0000313" key="1">
    <source>
        <dbReference type="EMBL" id="UZF88617.1"/>
    </source>
</evidence>
<sequence length="107" mass="11849">MAVSSRCAAVTGSWQHQVEIKIDPRSAGERLRRIDSWCGDWQIGFRVIGSGGSSLRLAFDEARFAKALQSHFGGIIVPLDEVECSMAADVVAEDEYDRLARVYSEDE</sequence>
<dbReference type="EMBL" id="CP102774">
    <property type="protein sequence ID" value="UZF88617.1"/>
    <property type="molecule type" value="Genomic_DNA"/>
</dbReference>
<protein>
    <submittedName>
        <fullName evidence="1">Uncharacterized protein</fullName>
    </submittedName>
</protein>
<accession>A0A9E8CM50</accession>
<proteinExistence type="predicted"/>
<gene>
    <name evidence="1" type="ORF">NWE54_07450</name>
</gene>
<dbReference type="AlphaFoldDB" id="A0A9E8CM50"/>
<reference evidence="1" key="1">
    <citation type="submission" date="2022-08" db="EMBL/GenBank/DDBJ databases">
        <title>Complete Genome Sequences of 2 Bosea sp. soil isolates.</title>
        <authorList>
            <person name="Alvarez Arevalo M."/>
            <person name="Sterndorff E.B."/>
            <person name="Faurdal D."/>
            <person name="Joergensen T.S."/>
            <person name="Weber T."/>
        </authorList>
    </citation>
    <scope>NUCLEOTIDE SEQUENCE</scope>
    <source>
        <strain evidence="1">NBC_00436</strain>
    </source>
</reference>
<organism evidence="1">
    <name type="scientific">Bosea sp. NBC_00436</name>
    <dbReference type="NCBI Taxonomy" id="2969620"/>
    <lineage>
        <taxon>Bacteria</taxon>
        <taxon>Pseudomonadati</taxon>
        <taxon>Pseudomonadota</taxon>
        <taxon>Alphaproteobacteria</taxon>
        <taxon>Hyphomicrobiales</taxon>
        <taxon>Boseaceae</taxon>
        <taxon>Bosea</taxon>
    </lineage>
</organism>